<comment type="caution">
    <text evidence="2">The sequence shown here is derived from an EMBL/GenBank/DDBJ whole genome shotgun (WGS) entry which is preliminary data.</text>
</comment>
<feature type="region of interest" description="Disordered" evidence="1">
    <location>
        <begin position="10"/>
        <end position="37"/>
    </location>
</feature>
<feature type="compositionally biased region" description="Polar residues" evidence="1">
    <location>
        <begin position="18"/>
        <end position="29"/>
    </location>
</feature>
<protein>
    <submittedName>
        <fullName evidence="2">Uncharacterized protein</fullName>
    </submittedName>
</protein>
<dbReference type="AlphaFoldDB" id="J9FAU4"/>
<sequence>MLCFLRREISKKQRDRASSLSPICPQSQESEGDLGRM</sequence>
<proteinExistence type="predicted"/>
<name>J9FAU4_9ZZZZ</name>
<organism evidence="2">
    <name type="scientific">gut metagenome</name>
    <dbReference type="NCBI Taxonomy" id="749906"/>
    <lineage>
        <taxon>unclassified sequences</taxon>
        <taxon>metagenomes</taxon>
        <taxon>organismal metagenomes</taxon>
    </lineage>
</organism>
<dbReference type="EMBL" id="AMCI01008128">
    <property type="protein sequence ID" value="EJW91523.1"/>
    <property type="molecule type" value="Genomic_DNA"/>
</dbReference>
<accession>J9FAU4</accession>
<reference evidence="2" key="1">
    <citation type="journal article" date="2012" name="PLoS ONE">
        <title>Gene sets for utilization of primary and secondary nutrition supplies in the distal gut of endangered iberian lynx.</title>
        <authorList>
            <person name="Alcaide M."/>
            <person name="Messina E."/>
            <person name="Richter M."/>
            <person name="Bargiela R."/>
            <person name="Peplies J."/>
            <person name="Huws S.A."/>
            <person name="Newbold C.J."/>
            <person name="Golyshin P.N."/>
            <person name="Simon M.A."/>
            <person name="Lopez G."/>
            <person name="Yakimov M.M."/>
            <person name="Ferrer M."/>
        </authorList>
    </citation>
    <scope>NUCLEOTIDE SEQUENCE</scope>
</reference>
<evidence type="ECO:0000256" key="1">
    <source>
        <dbReference type="SAM" id="MobiDB-lite"/>
    </source>
</evidence>
<gene>
    <name evidence="2" type="ORF">EVA_20370</name>
</gene>
<evidence type="ECO:0000313" key="2">
    <source>
        <dbReference type="EMBL" id="EJW91523.1"/>
    </source>
</evidence>